<dbReference type="InterPro" id="IPR010177">
    <property type="entry name" value="Paired_CXXCH_1"/>
</dbReference>
<evidence type="ECO:0000256" key="2">
    <source>
        <dbReference type="PROSITE-ProRule" id="PRU00339"/>
    </source>
</evidence>
<dbReference type="SUPFAM" id="SSF48452">
    <property type="entry name" value="TPR-like"/>
    <property type="match status" value="1"/>
</dbReference>
<dbReference type="Pfam" id="PF13435">
    <property type="entry name" value="Cytochrome_C554"/>
    <property type="match status" value="1"/>
</dbReference>
<feature type="domain" description="Cytochrome c-552/4" evidence="4">
    <location>
        <begin position="174"/>
        <end position="213"/>
    </location>
</feature>
<dbReference type="RefSeq" id="WP_285368572.1">
    <property type="nucleotide sequence ID" value="NZ_JASSQD010000002.1"/>
</dbReference>
<feature type="repeat" description="TPR" evidence="2">
    <location>
        <begin position="682"/>
        <end position="715"/>
    </location>
</feature>
<sequence>MPFISVLVVIVVALLTPGLVVSEALPGPSAEDQGYVAEGTCASCHQKEQHAWSDSDHAWAMHPASSTSVLGDFGDRTFSDGAVTARFFQRDGDYWVETEGEDGKPGQFRIAYTFGHFPLQQYLVAFPGGRLQALTIAWDTRTRDEGGQRWFSLYPGERFAPDDALHWTGRYQNWNAMCADCHSTYLSMNYDAQTDSFATTWQEQNVGCQGCHGPGQDHVDWARTKPDDPGEYPRNEGNGLKIDFDALAGPEVVETCAFCHSRRQSLKDGQHVQEPYFDKALPATLRPDLYHADGQIQGEVYVYGSFVQSKMAAAGVDCLDCHDPHTTELLVEGNGLCLQCHNASPPERFPQLAAGDYDDRSHHRHPADSEGAQCVNCHMPDKTYMEVDPRRDHSFRIPRPDLTLTTGSPNACNDCHDDKSADWAVAAIDDWFESPRRPPHFANALSAFRRAEADGFIRLAALIRDTGAPAIARATAAEHLGDFGPRAGSALRTGLLTDDPLVQAYAANSVAQLPASDRVNWLRKQLAEDQAVAVRDQALRSLAGVDLSTLPDQDRARIAALKADYEQRLRALATLPGNRLNLATYLQREGRPDEAIAQYRRALAMDPLFVPARVNLATLASEQGRIGLAVEMLTEGAELDGLPDADRGHLAYLLALALVEEKRPSEALPRFEQAGALNPGNPRVAYNHGLVLAQMGKVPEAEQVLGQALARHPEDHGLLSAMIYLKLQQGHLSEALAFARKLKAAHPNDQQVDRLIRDLSARVGG</sequence>
<dbReference type="Gene3D" id="1.25.40.10">
    <property type="entry name" value="Tetratricopeptide repeat domain"/>
    <property type="match status" value="1"/>
</dbReference>
<keyword evidence="6" id="KW-1185">Reference proteome</keyword>
<dbReference type="Pfam" id="PF14559">
    <property type="entry name" value="TPR_19"/>
    <property type="match status" value="2"/>
</dbReference>
<keyword evidence="1" id="KW-0732">Signal</keyword>
<reference evidence="5 6" key="1">
    <citation type="submission" date="2023-05" db="EMBL/GenBank/DDBJ databases">
        <title>Marinobacter albus sp. nov., a marine bacterium isolated from sand in a coastal intertidal zone of huludao.</title>
        <authorList>
            <person name="Deng T."/>
        </authorList>
    </citation>
    <scope>NUCLEOTIDE SEQUENCE [LARGE SCALE GENOMIC DNA]</scope>
    <source>
        <strain evidence="5 6">M216</strain>
    </source>
</reference>
<evidence type="ECO:0000256" key="1">
    <source>
        <dbReference type="ARBA" id="ARBA00022729"/>
    </source>
</evidence>
<evidence type="ECO:0000313" key="5">
    <source>
        <dbReference type="EMBL" id="MDK9558723.1"/>
    </source>
</evidence>
<protein>
    <submittedName>
        <fullName evidence="5">Tetratricopeptide repeat protein</fullName>
    </submittedName>
</protein>
<dbReference type="PANTHER" id="PTHR35038">
    <property type="entry name" value="DISSIMILATORY SULFITE REDUCTASE SIRA"/>
    <property type="match status" value="1"/>
</dbReference>
<dbReference type="InterPro" id="IPR011990">
    <property type="entry name" value="TPR-like_helical_dom_sf"/>
</dbReference>
<dbReference type="Proteomes" id="UP001223547">
    <property type="component" value="Unassembled WGS sequence"/>
</dbReference>
<feature type="domain" description="Doubled CXXCH motif" evidence="3">
    <location>
        <begin position="314"/>
        <end position="343"/>
    </location>
</feature>
<organism evidence="5 6">
    <name type="scientific">Marinobacter albus</name>
    <dbReference type="NCBI Taxonomy" id="3030833"/>
    <lineage>
        <taxon>Bacteria</taxon>
        <taxon>Pseudomonadati</taxon>
        <taxon>Pseudomonadota</taxon>
        <taxon>Gammaproteobacteria</taxon>
        <taxon>Pseudomonadales</taxon>
        <taxon>Marinobacteraceae</taxon>
        <taxon>Marinobacter</taxon>
    </lineage>
</organism>
<dbReference type="InterPro" id="IPR023155">
    <property type="entry name" value="Cyt_c-552/4"/>
</dbReference>
<evidence type="ECO:0000259" key="3">
    <source>
        <dbReference type="Pfam" id="PF09699"/>
    </source>
</evidence>
<dbReference type="SUPFAM" id="SSF48695">
    <property type="entry name" value="Multiheme cytochromes"/>
    <property type="match status" value="1"/>
</dbReference>
<proteinExistence type="predicted"/>
<dbReference type="InterPro" id="IPR016024">
    <property type="entry name" value="ARM-type_fold"/>
</dbReference>
<dbReference type="InterPro" id="IPR019734">
    <property type="entry name" value="TPR_rpt"/>
</dbReference>
<dbReference type="SMART" id="SM00028">
    <property type="entry name" value="TPR"/>
    <property type="match status" value="5"/>
</dbReference>
<dbReference type="PROSITE" id="PS50005">
    <property type="entry name" value="TPR"/>
    <property type="match status" value="2"/>
</dbReference>
<feature type="repeat" description="TPR" evidence="2">
    <location>
        <begin position="576"/>
        <end position="609"/>
    </location>
</feature>
<keyword evidence="2" id="KW-0802">TPR repeat</keyword>
<dbReference type="InterPro" id="IPR051829">
    <property type="entry name" value="Multiheme_Cytochr_ET"/>
</dbReference>
<dbReference type="SUPFAM" id="SSF48371">
    <property type="entry name" value="ARM repeat"/>
    <property type="match status" value="1"/>
</dbReference>
<name>A0ABT7HEG0_9GAMM</name>
<accession>A0ABT7HEG0</accession>
<evidence type="ECO:0000313" key="6">
    <source>
        <dbReference type="Proteomes" id="UP001223547"/>
    </source>
</evidence>
<dbReference type="EMBL" id="JASSQD010000002">
    <property type="protein sequence ID" value="MDK9558723.1"/>
    <property type="molecule type" value="Genomic_DNA"/>
</dbReference>
<evidence type="ECO:0000259" key="4">
    <source>
        <dbReference type="Pfam" id="PF13435"/>
    </source>
</evidence>
<dbReference type="Gene3D" id="1.10.1130.10">
    <property type="entry name" value="Flavocytochrome C3, Chain A"/>
    <property type="match status" value="2"/>
</dbReference>
<gene>
    <name evidence="5" type="ORF">QQF73_13900</name>
</gene>
<dbReference type="InterPro" id="IPR036280">
    <property type="entry name" value="Multihaem_cyt_sf"/>
</dbReference>
<dbReference type="Pfam" id="PF09699">
    <property type="entry name" value="Paired_CXXCH_1"/>
    <property type="match status" value="1"/>
</dbReference>
<dbReference type="PANTHER" id="PTHR35038:SF8">
    <property type="entry name" value="C-TYPE POLYHEME CYTOCHROME OMCC"/>
    <property type="match status" value="1"/>
</dbReference>
<comment type="caution">
    <text evidence="5">The sequence shown here is derived from an EMBL/GenBank/DDBJ whole genome shotgun (WGS) entry which is preliminary data.</text>
</comment>